<dbReference type="Proteomes" id="UP000366872">
    <property type="component" value="Unassembled WGS sequence"/>
</dbReference>
<gene>
    <name evidence="2" type="ORF">PDESU_00352</name>
</gene>
<evidence type="ECO:0000313" key="2">
    <source>
        <dbReference type="EMBL" id="VGO11805.1"/>
    </source>
</evidence>
<sequence length="150" mass="16648">MDSGMFNRKTWTHARKARGIECVRKMGYEFHIPQAEYHEDAGRLTISFQIENRGVAPFYHAWPIELALLSNEQTEAAPQKTNETLLHILPGAPPKGIQLGIDVSACSPGSHKILLRVPNPLPGAAPVRFANRSQDQDLAGWITLGTVQIR</sequence>
<name>A0A6C2TVW2_PONDE</name>
<organism evidence="2 3">
    <name type="scientific">Pontiella desulfatans</name>
    <dbReference type="NCBI Taxonomy" id="2750659"/>
    <lineage>
        <taxon>Bacteria</taxon>
        <taxon>Pseudomonadati</taxon>
        <taxon>Kiritimatiellota</taxon>
        <taxon>Kiritimatiellia</taxon>
        <taxon>Kiritimatiellales</taxon>
        <taxon>Pontiellaceae</taxon>
        <taxon>Pontiella</taxon>
    </lineage>
</organism>
<accession>A0A6C2TVW2</accession>
<keyword evidence="3" id="KW-1185">Reference proteome</keyword>
<dbReference type="AlphaFoldDB" id="A0A6C2TVW2"/>
<evidence type="ECO:0000313" key="3">
    <source>
        <dbReference type="Proteomes" id="UP000366872"/>
    </source>
</evidence>
<dbReference type="InterPro" id="IPR032267">
    <property type="entry name" value="DUF4832"/>
</dbReference>
<proteinExistence type="predicted"/>
<evidence type="ECO:0000259" key="1">
    <source>
        <dbReference type="Pfam" id="PF16116"/>
    </source>
</evidence>
<protein>
    <recommendedName>
        <fullName evidence="1">DUF4832 domain-containing protein</fullName>
    </recommendedName>
</protein>
<dbReference type="EMBL" id="CAAHFG010000001">
    <property type="protein sequence ID" value="VGO11805.1"/>
    <property type="molecule type" value="Genomic_DNA"/>
</dbReference>
<reference evidence="2 3" key="1">
    <citation type="submission" date="2019-04" db="EMBL/GenBank/DDBJ databases">
        <authorList>
            <person name="Van Vliet M D."/>
        </authorList>
    </citation>
    <scope>NUCLEOTIDE SEQUENCE [LARGE SCALE GENOMIC DNA]</scope>
    <source>
        <strain evidence="2 3">F1</strain>
    </source>
</reference>
<feature type="domain" description="DUF4832" evidence="1">
    <location>
        <begin position="22"/>
        <end position="131"/>
    </location>
</feature>
<dbReference type="Pfam" id="PF16116">
    <property type="entry name" value="DUF4832"/>
    <property type="match status" value="1"/>
</dbReference>